<proteinExistence type="predicted"/>
<gene>
    <name evidence="2" type="ORF">Syun_014422</name>
</gene>
<dbReference type="EMBL" id="JBBNAF010000006">
    <property type="protein sequence ID" value="KAK9135092.1"/>
    <property type="molecule type" value="Genomic_DNA"/>
</dbReference>
<name>A0AAP0JLM6_9MAGN</name>
<keyword evidence="3" id="KW-1185">Reference proteome</keyword>
<reference evidence="2 3" key="1">
    <citation type="submission" date="2024-01" db="EMBL/GenBank/DDBJ databases">
        <title>Genome assemblies of Stephania.</title>
        <authorList>
            <person name="Yang L."/>
        </authorList>
    </citation>
    <scope>NUCLEOTIDE SEQUENCE [LARGE SCALE GENOMIC DNA]</scope>
    <source>
        <strain evidence="2">YNDBR</strain>
        <tissue evidence="2">Leaf</tissue>
    </source>
</reference>
<feature type="region of interest" description="Disordered" evidence="1">
    <location>
        <begin position="1"/>
        <end position="31"/>
    </location>
</feature>
<evidence type="ECO:0000256" key="1">
    <source>
        <dbReference type="SAM" id="MobiDB-lite"/>
    </source>
</evidence>
<organism evidence="2 3">
    <name type="scientific">Stephania yunnanensis</name>
    <dbReference type="NCBI Taxonomy" id="152371"/>
    <lineage>
        <taxon>Eukaryota</taxon>
        <taxon>Viridiplantae</taxon>
        <taxon>Streptophyta</taxon>
        <taxon>Embryophyta</taxon>
        <taxon>Tracheophyta</taxon>
        <taxon>Spermatophyta</taxon>
        <taxon>Magnoliopsida</taxon>
        <taxon>Ranunculales</taxon>
        <taxon>Menispermaceae</taxon>
        <taxon>Menispermoideae</taxon>
        <taxon>Cissampelideae</taxon>
        <taxon>Stephania</taxon>
    </lineage>
</organism>
<sequence length="61" mass="6909">MRTTPATPHRHPSFRSDSRQKRLLATTTPKTHSELSIMLKCCKKHTKKKQGEMGKMGDSGE</sequence>
<evidence type="ECO:0000313" key="2">
    <source>
        <dbReference type="EMBL" id="KAK9135092.1"/>
    </source>
</evidence>
<comment type="caution">
    <text evidence="2">The sequence shown here is derived from an EMBL/GenBank/DDBJ whole genome shotgun (WGS) entry which is preliminary data.</text>
</comment>
<protein>
    <submittedName>
        <fullName evidence="2">Uncharacterized protein</fullName>
    </submittedName>
</protein>
<evidence type="ECO:0000313" key="3">
    <source>
        <dbReference type="Proteomes" id="UP001420932"/>
    </source>
</evidence>
<dbReference type="Proteomes" id="UP001420932">
    <property type="component" value="Unassembled WGS sequence"/>
</dbReference>
<dbReference type="AlphaFoldDB" id="A0AAP0JLM6"/>
<accession>A0AAP0JLM6</accession>